<evidence type="ECO:0000313" key="2">
    <source>
        <dbReference type="EMBL" id="CAD6560324.1"/>
    </source>
</evidence>
<gene>
    <name evidence="2" type="ORF">LMG28140_06819</name>
</gene>
<dbReference type="Pfam" id="PF13340">
    <property type="entry name" value="DUF4096"/>
    <property type="match status" value="1"/>
</dbReference>
<proteinExistence type="predicted"/>
<comment type="caution">
    <text evidence="2">The sequence shown here is derived from an EMBL/GenBank/DDBJ whole genome shotgun (WGS) entry which is preliminary data.</text>
</comment>
<keyword evidence="3" id="KW-1185">Reference proteome</keyword>
<evidence type="ECO:0000313" key="3">
    <source>
        <dbReference type="Proteomes" id="UP000598032"/>
    </source>
</evidence>
<dbReference type="RefSeq" id="WP_201646636.1">
    <property type="nucleotide sequence ID" value="NZ_CAJHCP010000032.1"/>
</dbReference>
<protein>
    <recommendedName>
        <fullName evidence="1">Insertion element IS402-like domain-containing protein</fullName>
    </recommendedName>
</protein>
<name>A0ABM8P9Y8_9BURK</name>
<accession>A0ABM8P9Y8</accession>
<dbReference type="EMBL" id="CAJHCP010000032">
    <property type="protein sequence ID" value="CAD6560324.1"/>
    <property type="molecule type" value="Genomic_DNA"/>
</dbReference>
<dbReference type="PANTHER" id="PTHR46637:SF1">
    <property type="entry name" value="BLL5188 PROTEIN"/>
    <property type="match status" value="1"/>
</dbReference>
<feature type="domain" description="Insertion element IS402-like" evidence="1">
    <location>
        <begin position="16"/>
        <end position="88"/>
    </location>
</feature>
<dbReference type="Proteomes" id="UP000598032">
    <property type="component" value="Unassembled WGS sequence"/>
</dbReference>
<dbReference type="InterPro" id="IPR052909">
    <property type="entry name" value="Transposase_6_like"/>
</dbReference>
<dbReference type="PANTHER" id="PTHR46637">
    <property type="entry name" value="TIS1421-TRANSPOSASE PROTEIN A"/>
    <property type="match status" value="1"/>
</dbReference>
<evidence type="ECO:0000259" key="1">
    <source>
        <dbReference type="Pfam" id="PF13340"/>
    </source>
</evidence>
<dbReference type="InterPro" id="IPR025161">
    <property type="entry name" value="IS402-like_dom"/>
</dbReference>
<reference evidence="2 3" key="1">
    <citation type="submission" date="2020-10" db="EMBL/GenBank/DDBJ databases">
        <authorList>
            <person name="Peeters C."/>
        </authorList>
    </citation>
    <scope>NUCLEOTIDE SEQUENCE [LARGE SCALE GENOMIC DNA]</scope>
    <source>
        <strain evidence="2 3">LMG 28140</strain>
    </source>
</reference>
<sequence>MSEAMRLLFSTGPARLSDEDWGRVEHLFPAGGRALGRPRTDPRQILDAVLWACFDEHKWTRLPASYPPQQTCYITFLKWRRSGLLTAVAEELTMPYEAFCPLVPPGK</sequence>
<organism evidence="2 3">
    <name type="scientific">Paraburkholderia metrosideri</name>
    <dbReference type="NCBI Taxonomy" id="580937"/>
    <lineage>
        <taxon>Bacteria</taxon>
        <taxon>Pseudomonadati</taxon>
        <taxon>Pseudomonadota</taxon>
        <taxon>Betaproteobacteria</taxon>
        <taxon>Burkholderiales</taxon>
        <taxon>Burkholderiaceae</taxon>
        <taxon>Paraburkholderia</taxon>
    </lineage>
</organism>